<gene>
    <name evidence="1" type="ORF">ERS013165_02719</name>
</gene>
<name>A0A655R8E8_VIBCL</name>
<evidence type="ECO:0000313" key="1">
    <source>
        <dbReference type="EMBL" id="CSA89564.1"/>
    </source>
</evidence>
<reference evidence="1 2" key="1">
    <citation type="submission" date="2015-07" db="EMBL/GenBank/DDBJ databases">
        <authorList>
            <consortium name="Pathogen Informatics"/>
        </authorList>
    </citation>
    <scope>NUCLEOTIDE SEQUENCE [LARGE SCALE GENOMIC DNA]</scope>
    <source>
        <strain evidence="1 2">A51</strain>
    </source>
</reference>
<organism evidence="1 2">
    <name type="scientific">Vibrio cholerae</name>
    <dbReference type="NCBI Taxonomy" id="666"/>
    <lineage>
        <taxon>Bacteria</taxon>
        <taxon>Pseudomonadati</taxon>
        <taxon>Pseudomonadota</taxon>
        <taxon>Gammaproteobacteria</taxon>
        <taxon>Vibrionales</taxon>
        <taxon>Vibrionaceae</taxon>
        <taxon>Vibrio</taxon>
    </lineage>
</organism>
<evidence type="ECO:0000313" key="2">
    <source>
        <dbReference type="Proteomes" id="UP000044806"/>
    </source>
</evidence>
<sequence length="84" mass="9921">MWQGFVQRLRIFSGRNANNPDRVLAQLLLDMTIDHFWCRGSNKLAQARLVIERRLDRCIKHNRVDFLIGMARWGYGFAIFLQKG</sequence>
<dbReference type="Proteomes" id="UP000044806">
    <property type="component" value="Unassembled WGS sequence"/>
</dbReference>
<proteinExistence type="predicted"/>
<dbReference type="AlphaFoldDB" id="A0A655R8E8"/>
<dbReference type="EMBL" id="CWOW01000014">
    <property type="protein sequence ID" value="CSA89564.1"/>
    <property type="molecule type" value="Genomic_DNA"/>
</dbReference>
<accession>A0A655R8E8</accession>
<protein>
    <submittedName>
        <fullName evidence="1">Uncharacterized protein</fullName>
    </submittedName>
</protein>